<dbReference type="AlphaFoldDB" id="A0A7W4Z3Q8"/>
<sequence length="331" mass="34786">MATHHELRASSETVRLGAVDRTDTPVLTIESGDTVSLDTWTAWGNRVTPELTIEDVGRFVGEAGQAGPHDLTGPIAVHGARPGDVLRVDVLDLRLRSHVFNLSLPGHLGIGLLADDIAEGQVRHFRLTGDTVEFAPGIEVPVRPFLGYLGVAPRSEGPHSSIPPGPHGGNIDVPDLVVGSSLFLPVWAEGALFCAGDAHAAQGYGEVNLTALEASAEEAVLRFTVLRGGPALTSPRAETPTEVLSLAFRESLDAASKEALRDLVAELARLRPELDPIDAYSLCSMVADLKVSQVVNAELGVQASIAKDVFTDGLPWFGDGSGWAPLPGGSA</sequence>
<evidence type="ECO:0000313" key="2">
    <source>
        <dbReference type="Proteomes" id="UP000589626"/>
    </source>
</evidence>
<dbReference type="Gene3D" id="2.60.120.580">
    <property type="entry name" value="Acetamidase/Formamidase-like domains"/>
    <property type="match status" value="1"/>
</dbReference>
<accession>A0A7W4Z3Q8</accession>
<dbReference type="EMBL" id="JACHWR010000006">
    <property type="protein sequence ID" value="MBB3045348.1"/>
    <property type="molecule type" value="Genomic_DNA"/>
</dbReference>
<keyword evidence="2" id="KW-1185">Reference proteome</keyword>
<dbReference type="RefSeq" id="WP_183595350.1">
    <property type="nucleotide sequence ID" value="NZ_JACHWR010000006.1"/>
</dbReference>
<comment type="caution">
    <text evidence="1">The sequence shown here is derived from an EMBL/GenBank/DDBJ whole genome shotgun (WGS) entry which is preliminary data.</text>
</comment>
<dbReference type="InterPro" id="IPR004304">
    <property type="entry name" value="FmdA_AmdA"/>
</dbReference>
<dbReference type="PANTHER" id="PTHR31891:SF1">
    <property type="entry name" value="FORMAMIDASE C869.04-RELATED"/>
    <property type="match status" value="1"/>
</dbReference>
<reference evidence="1 2" key="1">
    <citation type="submission" date="2020-08" db="EMBL/GenBank/DDBJ databases">
        <title>Sequencing the genomes of 1000 actinobacteria strains.</title>
        <authorList>
            <person name="Klenk H.-P."/>
        </authorList>
    </citation>
    <scope>NUCLEOTIDE SEQUENCE [LARGE SCALE GENOMIC DNA]</scope>
    <source>
        <strain evidence="1 2">DSM 105498</strain>
    </source>
</reference>
<dbReference type="Pfam" id="PF03069">
    <property type="entry name" value="FmdA_AmdA"/>
    <property type="match status" value="2"/>
</dbReference>
<dbReference type="Proteomes" id="UP000589626">
    <property type="component" value="Unassembled WGS sequence"/>
</dbReference>
<evidence type="ECO:0000313" key="1">
    <source>
        <dbReference type="EMBL" id="MBB3045348.1"/>
    </source>
</evidence>
<proteinExistence type="predicted"/>
<protein>
    <submittedName>
        <fullName evidence="1">Acetamidase/formamidase</fullName>
    </submittedName>
</protein>
<dbReference type="GO" id="GO:0016811">
    <property type="term" value="F:hydrolase activity, acting on carbon-nitrogen (but not peptide) bonds, in linear amides"/>
    <property type="evidence" value="ECO:0007669"/>
    <property type="project" value="InterPro"/>
</dbReference>
<name>A0A7W4Z3Q8_9ACTN</name>
<gene>
    <name evidence="1" type="ORF">FHU40_005205</name>
</gene>
<dbReference type="Gene3D" id="3.10.28.20">
    <property type="entry name" value="Acetamidase/Formamidase-like domains"/>
    <property type="match status" value="1"/>
</dbReference>
<dbReference type="PANTHER" id="PTHR31891">
    <property type="entry name" value="FORMAMIDASE C869.04-RELATED"/>
    <property type="match status" value="1"/>
</dbReference>
<dbReference type="SUPFAM" id="SSF141130">
    <property type="entry name" value="Acetamidase/Formamidase-like"/>
    <property type="match status" value="1"/>
</dbReference>
<organism evidence="1 2">
    <name type="scientific">Nocardioides soli</name>
    <dbReference type="NCBI Taxonomy" id="1036020"/>
    <lineage>
        <taxon>Bacteria</taxon>
        <taxon>Bacillati</taxon>
        <taxon>Actinomycetota</taxon>
        <taxon>Actinomycetes</taxon>
        <taxon>Propionibacteriales</taxon>
        <taxon>Nocardioidaceae</taxon>
        <taxon>Nocardioides</taxon>
    </lineage>
</organism>